<feature type="repeat" description="ANK" evidence="3">
    <location>
        <begin position="858"/>
        <end position="890"/>
    </location>
</feature>
<feature type="repeat" description="ANK" evidence="3">
    <location>
        <begin position="1320"/>
        <end position="1352"/>
    </location>
</feature>
<dbReference type="Gene3D" id="1.20.120.1020">
    <property type="entry name" value="Prion-inhibition and propagation, HeLo domain"/>
    <property type="match status" value="1"/>
</dbReference>
<comment type="caution">
    <text evidence="8">The sequence shown here is derived from an EMBL/GenBank/DDBJ whole genome shotgun (WGS) entry which is preliminary data.</text>
</comment>
<feature type="repeat" description="ANK" evidence="3">
    <location>
        <begin position="1452"/>
        <end position="1484"/>
    </location>
</feature>
<feature type="repeat" description="ANK" evidence="3">
    <location>
        <begin position="1056"/>
        <end position="1088"/>
    </location>
</feature>
<dbReference type="SUPFAM" id="SSF52540">
    <property type="entry name" value="P-loop containing nucleoside triphosphate hydrolases"/>
    <property type="match status" value="1"/>
</dbReference>
<dbReference type="Pfam" id="PF12796">
    <property type="entry name" value="Ank_2"/>
    <property type="match status" value="7"/>
</dbReference>
<feature type="repeat" description="ANK" evidence="3">
    <location>
        <begin position="1419"/>
        <end position="1451"/>
    </location>
</feature>
<dbReference type="InterPro" id="IPR027417">
    <property type="entry name" value="P-loop_NTPase"/>
</dbReference>
<gene>
    <name evidence="8" type="ORF">N7463_010937</name>
</gene>
<evidence type="ECO:0000259" key="6">
    <source>
        <dbReference type="Pfam" id="PF22939"/>
    </source>
</evidence>
<dbReference type="Pfam" id="PF24883">
    <property type="entry name" value="NPHP3_N"/>
    <property type="match status" value="1"/>
</dbReference>
<reference evidence="8" key="1">
    <citation type="submission" date="2022-12" db="EMBL/GenBank/DDBJ databases">
        <authorList>
            <person name="Petersen C."/>
        </authorList>
    </citation>
    <scope>NUCLEOTIDE SEQUENCE</scope>
    <source>
        <strain evidence="8">IBT 29495</strain>
    </source>
</reference>
<dbReference type="OrthoDB" id="341259at2759"/>
<keyword evidence="9" id="KW-1185">Reference proteome</keyword>
<dbReference type="Gene3D" id="1.25.40.20">
    <property type="entry name" value="Ankyrin repeat-containing domain"/>
    <property type="match status" value="8"/>
</dbReference>
<evidence type="ECO:0000313" key="9">
    <source>
        <dbReference type="Proteomes" id="UP001149954"/>
    </source>
</evidence>
<feature type="repeat" description="ANK" evidence="3">
    <location>
        <begin position="1254"/>
        <end position="1286"/>
    </location>
</feature>
<feature type="compositionally biased region" description="Polar residues" evidence="4">
    <location>
        <begin position="100"/>
        <end position="124"/>
    </location>
</feature>
<dbReference type="Pfam" id="PF14479">
    <property type="entry name" value="HeLo"/>
    <property type="match status" value="1"/>
</dbReference>
<sequence length="1623" mass="177787">MEPVGLAVGILGLAGLFNTCLDVLEKFGSWKDFGSESRSLAAQFKVHKLRLEKWGQAVGFEQGNLLDEHDKLLDDPRTFCVVQDLLSAIRDICGCDDDTSPMTRSGADTQPSKRQLFNSYSHPHTSLESKRQKLGWALRDKAKRLAQVEQFSVLVENLHNLIPTYGDRGAVLRYEVSTSHDGSSRWPDDNLMGQGAWAKEFSRILSRIESEIEGNHPPDELYEIYVERRIERTCEWVLNRPWFQDWSSSDFPPGCAKRLWIHGPAGFGKSILCARIIQHLSSLPETPVVHFFLSSDFKSTGDLFMVIRSWLSQMMSHPIAFALVREAWIAQQGQRARREDVINLLREIGIAIPGCTFILDGLDECSWFRGNENSGGSDSIASFMNALRQATIGTAARIMIVSRDEPEIRTCLSDDTNGAPFSEHKITPKDVRCDVESYSRSIVQKRLSKKTEIEKEDISQKLAERCNGQFLWIKMQQDSLRSWKNQKQLEQAINATPIGVDHIYERNWIKMSQLSEEGRDRAFSLLRWTAFALRPLTVSELTEALLISEHRNELRLEELPDTIDVEYIDCEISHYCGSLLEFRRPQAECSAGLWTVHLAHFSVKQYLLYNIPAQGRTLQLNGALGSFTEATENTLLAKMCLRYVSCPSVWVDNVRVKHEQVLGSFLDYALSSWQQHTSFANISDSEVVELVNQLFDTRRPNWTLWKEWFDLNVEEGGDQSMIGGNSVGPLYYAAWLGLADTVNFLIHDRKHDTNEKGNLGRTPLVAACGKGNLRVAEILLHHGADVSIMGNDRLSPVYLAARDGHFEILKLLLERGADTTLTSKGGTTPVNLASRNGHLEVVKLLLESGADITVGNKSGTTPVNMASHNGHLEVVKLLLENGADITVVNSNGMTPLYAASLNGHLEVVRLLLAKGADITVTHKNGWTPVNIASSNGHLEIVKLLLEKGADITVANTNGWMPVNAASHNGHLEVVKLLLESGADITVVNSDKITPLYAASLNGHLEVVRLLLTKDADITLAHKNGWTPINTASSKGHLEVVKLLLEKGADIHIANNNGWTPVNIASSNGHLEVVKLLLESGADITVVNSDGMTPLYAASLNGHLEVVRLLLTKDADITLAHKNGWTPINTASSKGHLEVVKLLLEKGADIHIANNNGWTPVNIASSNGHLEVVKLLLESGADITVVNSDGMTPLYAASLNGHLEVVRLLLTKGADITVANTNGWMPVNAASHNGHLEVVKLLLESGADITVVNSDKITPLYAASLNGHLEVVRLLLTKDADITLAHKNGWTPINTASSKGHLEVVKLLLENGADITVANSDKITPLYAASLNGHLEVVRLLLAKGADITVTHKNGWTPVNIASSNGHLEIVKLLLEKGADITVANTNGWMPVNAASYNGHLELVKLLVKKGADIKVTNNSGWMPVNAASYSGHLEIVKFLCDHGASVEAEDLIGRTSLFLASARGHTEVVQELLSRGAMADTKDWYRSTPLFAAVRNGHEMAVSCLLDLQGACVQFEDGFGHTLLSWARKSGNTEVIEAVVKFAQMRGINVCEGDLAVKASSMATGGSTSWCDVCTRHLSAGGDYHACSNCLGGGFAVCSECFEIGARCLDGSHELALRKPTVP</sequence>
<feature type="repeat" description="ANK" evidence="3">
    <location>
        <begin position="1023"/>
        <end position="1055"/>
    </location>
</feature>
<dbReference type="EMBL" id="JAPWDS010000006">
    <property type="protein sequence ID" value="KAJ5494850.1"/>
    <property type="molecule type" value="Genomic_DNA"/>
</dbReference>
<name>A0A9W9XLN0_9EURO</name>
<feature type="repeat" description="ANK" evidence="3">
    <location>
        <begin position="759"/>
        <end position="791"/>
    </location>
</feature>
<dbReference type="PANTHER" id="PTHR23206:SF7">
    <property type="entry name" value="PROTEIN KINASE DOMAIN-CONTAINING PROTEIN"/>
    <property type="match status" value="1"/>
</dbReference>
<dbReference type="PANTHER" id="PTHR23206">
    <property type="entry name" value="MASK PROTEIN"/>
    <property type="match status" value="1"/>
</dbReference>
<feature type="region of interest" description="Disordered" evidence="4">
    <location>
        <begin position="100"/>
        <end position="126"/>
    </location>
</feature>
<dbReference type="GO" id="GO:0005737">
    <property type="term" value="C:cytoplasm"/>
    <property type="evidence" value="ECO:0007669"/>
    <property type="project" value="TreeGrafter"/>
</dbReference>
<feature type="domain" description="Prion-inhibition and propagation HeLo" evidence="5">
    <location>
        <begin position="5"/>
        <end position="166"/>
    </location>
</feature>
<organism evidence="8 9">
    <name type="scientific">Penicillium fimorum</name>
    <dbReference type="NCBI Taxonomy" id="1882269"/>
    <lineage>
        <taxon>Eukaryota</taxon>
        <taxon>Fungi</taxon>
        <taxon>Dikarya</taxon>
        <taxon>Ascomycota</taxon>
        <taxon>Pezizomycotina</taxon>
        <taxon>Eurotiomycetes</taxon>
        <taxon>Eurotiomycetidae</taxon>
        <taxon>Eurotiales</taxon>
        <taxon>Aspergillaceae</taxon>
        <taxon>Penicillium</taxon>
    </lineage>
</organism>
<dbReference type="PROSITE" id="PS50088">
    <property type="entry name" value="ANK_REPEAT"/>
    <property type="match status" value="22"/>
</dbReference>
<reference evidence="8" key="2">
    <citation type="journal article" date="2023" name="IMA Fungus">
        <title>Comparative genomic study of the Penicillium genus elucidates a diverse pangenome and 15 lateral gene transfer events.</title>
        <authorList>
            <person name="Petersen C."/>
            <person name="Sorensen T."/>
            <person name="Nielsen M.R."/>
            <person name="Sondergaard T.E."/>
            <person name="Sorensen J.L."/>
            <person name="Fitzpatrick D.A."/>
            <person name="Frisvad J.C."/>
            <person name="Nielsen K.L."/>
        </authorList>
    </citation>
    <scope>NUCLEOTIDE SEQUENCE</scope>
    <source>
        <strain evidence="8">IBT 29495</strain>
    </source>
</reference>
<feature type="repeat" description="ANK" evidence="3">
    <location>
        <begin position="792"/>
        <end position="824"/>
    </location>
</feature>
<dbReference type="InterPro" id="IPR002110">
    <property type="entry name" value="Ankyrin_rpt"/>
</dbReference>
<feature type="repeat" description="ANK" evidence="3">
    <location>
        <begin position="825"/>
        <end position="857"/>
    </location>
</feature>
<feature type="repeat" description="ANK" evidence="3">
    <location>
        <begin position="1353"/>
        <end position="1385"/>
    </location>
</feature>
<dbReference type="InterPro" id="IPR056884">
    <property type="entry name" value="NPHP3-like_N"/>
</dbReference>
<dbReference type="InterPro" id="IPR051631">
    <property type="entry name" value="Ankyrin-KH/SAM_domain"/>
</dbReference>
<dbReference type="Pfam" id="PF22939">
    <property type="entry name" value="WHD_GPIID"/>
    <property type="match status" value="1"/>
</dbReference>
<evidence type="ECO:0000256" key="4">
    <source>
        <dbReference type="SAM" id="MobiDB-lite"/>
    </source>
</evidence>
<dbReference type="Proteomes" id="UP001149954">
    <property type="component" value="Unassembled WGS sequence"/>
</dbReference>
<accession>A0A9W9XLN0</accession>
<evidence type="ECO:0000256" key="3">
    <source>
        <dbReference type="PROSITE-ProRule" id="PRU00023"/>
    </source>
</evidence>
<evidence type="ECO:0008006" key="10">
    <source>
        <dbReference type="Google" id="ProtNLM"/>
    </source>
</evidence>
<dbReference type="InterPro" id="IPR036770">
    <property type="entry name" value="Ankyrin_rpt-contain_sf"/>
</dbReference>
<dbReference type="SUPFAM" id="SSF48403">
    <property type="entry name" value="Ankyrin repeat"/>
    <property type="match status" value="3"/>
</dbReference>
<evidence type="ECO:0000256" key="2">
    <source>
        <dbReference type="ARBA" id="ARBA00023043"/>
    </source>
</evidence>
<dbReference type="PRINTS" id="PR01415">
    <property type="entry name" value="ANKYRIN"/>
</dbReference>
<dbReference type="Gene3D" id="3.40.50.300">
    <property type="entry name" value="P-loop containing nucleotide triphosphate hydrolases"/>
    <property type="match status" value="1"/>
</dbReference>
<dbReference type="Pfam" id="PF13637">
    <property type="entry name" value="Ank_4"/>
    <property type="match status" value="2"/>
</dbReference>
<dbReference type="PROSITE" id="PS50297">
    <property type="entry name" value="ANK_REP_REGION"/>
    <property type="match status" value="22"/>
</dbReference>
<protein>
    <recommendedName>
        <fullName evidence="10">Prion-inhibition and propagation HeLo domain-containing protein</fullName>
    </recommendedName>
</protein>
<feature type="repeat" description="ANK" evidence="3">
    <location>
        <begin position="1122"/>
        <end position="1154"/>
    </location>
</feature>
<dbReference type="InterPro" id="IPR029498">
    <property type="entry name" value="HeLo_dom"/>
</dbReference>
<keyword evidence="2 3" id="KW-0040">ANK repeat</keyword>
<evidence type="ECO:0000313" key="8">
    <source>
        <dbReference type="EMBL" id="KAJ5494850.1"/>
    </source>
</evidence>
<feature type="repeat" description="ANK" evidence="3">
    <location>
        <begin position="1155"/>
        <end position="1187"/>
    </location>
</feature>
<feature type="repeat" description="ANK" evidence="3">
    <location>
        <begin position="1221"/>
        <end position="1253"/>
    </location>
</feature>
<dbReference type="InterPro" id="IPR038305">
    <property type="entry name" value="HeLo_sf"/>
</dbReference>
<feature type="repeat" description="ANK" evidence="3">
    <location>
        <begin position="957"/>
        <end position="989"/>
    </location>
</feature>
<evidence type="ECO:0000259" key="7">
    <source>
        <dbReference type="Pfam" id="PF24883"/>
    </source>
</evidence>
<proteinExistence type="predicted"/>
<feature type="repeat" description="ANK" evidence="3">
    <location>
        <begin position="1089"/>
        <end position="1121"/>
    </location>
</feature>
<keyword evidence="1" id="KW-0677">Repeat</keyword>
<feature type="repeat" description="ANK" evidence="3">
    <location>
        <begin position="1386"/>
        <end position="1418"/>
    </location>
</feature>
<feature type="repeat" description="ANK" evidence="3">
    <location>
        <begin position="1287"/>
        <end position="1319"/>
    </location>
</feature>
<evidence type="ECO:0000259" key="5">
    <source>
        <dbReference type="Pfam" id="PF14479"/>
    </source>
</evidence>
<dbReference type="SMART" id="SM00248">
    <property type="entry name" value="ANK"/>
    <property type="match status" value="25"/>
</dbReference>
<evidence type="ECO:0000256" key="1">
    <source>
        <dbReference type="ARBA" id="ARBA00022737"/>
    </source>
</evidence>
<feature type="repeat" description="ANK" evidence="3">
    <location>
        <begin position="924"/>
        <end position="956"/>
    </location>
</feature>
<feature type="domain" description="Nephrocystin 3-like N-terminal" evidence="7">
    <location>
        <begin position="233"/>
        <end position="403"/>
    </location>
</feature>
<feature type="repeat" description="ANK" evidence="3">
    <location>
        <begin position="990"/>
        <end position="1022"/>
    </location>
</feature>
<dbReference type="InterPro" id="IPR054471">
    <property type="entry name" value="GPIID_WHD"/>
</dbReference>
<feature type="repeat" description="ANK" evidence="3">
    <location>
        <begin position="891"/>
        <end position="923"/>
    </location>
</feature>
<feature type="domain" description="GPI inositol-deacylase winged helix" evidence="6">
    <location>
        <begin position="515"/>
        <end position="609"/>
    </location>
</feature>
<feature type="repeat" description="ANK" evidence="3">
    <location>
        <begin position="1188"/>
        <end position="1220"/>
    </location>
</feature>